<dbReference type="AlphaFoldDB" id="A0A7W9FP68"/>
<evidence type="ECO:0000313" key="2">
    <source>
        <dbReference type="EMBL" id="MBB5754339.1"/>
    </source>
</evidence>
<feature type="domain" description="Phage capsid-like C-terminal" evidence="1">
    <location>
        <begin position="72"/>
        <end position="180"/>
    </location>
</feature>
<dbReference type="Proteomes" id="UP000523821">
    <property type="component" value="Unassembled WGS sequence"/>
</dbReference>
<dbReference type="InterPro" id="IPR054612">
    <property type="entry name" value="Phage_capsid-like_C"/>
</dbReference>
<comment type="caution">
    <text evidence="2">The sequence shown here is derived from an EMBL/GenBank/DDBJ whole genome shotgun (WGS) entry which is preliminary data.</text>
</comment>
<feature type="non-terminal residue" evidence="2">
    <location>
        <position position="212"/>
    </location>
</feature>
<name>A0A7W9FP68_9HYPH</name>
<dbReference type="EMBL" id="JACHOO010000008">
    <property type="protein sequence ID" value="MBB5754339.1"/>
    <property type="molecule type" value="Genomic_DNA"/>
</dbReference>
<dbReference type="Gene3D" id="3.30.2400.10">
    <property type="entry name" value="Major capsid protein gp5"/>
    <property type="match status" value="1"/>
</dbReference>
<proteinExistence type="predicted"/>
<organism evidence="2 3">
    <name type="scientific">Prosthecomicrobium pneumaticum</name>
    <dbReference type="NCBI Taxonomy" id="81895"/>
    <lineage>
        <taxon>Bacteria</taxon>
        <taxon>Pseudomonadati</taxon>
        <taxon>Pseudomonadota</taxon>
        <taxon>Alphaproteobacteria</taxon>
        <taxon>Hyphomicrobiales</taxon>
        <taxon>Kaistiaceae</taxon>
        <taxon>Prosthecomicrobium</taxon>
    </lineage>
</organism>
<accession>A0A7W9FP68</accession>
<evidence type="ECO:0000313" key="3">
    <source>
        <dbReference type="Proteomes" id="UP000523821"/>
    </source>
</evidence>
<dbReference type="RefSeq" id="WP_183857798.1">
    <property type="nucleotide sequence ID" value="NZ_JACHOO010000008.1"/>
</dbReference>
<dbReference type="SUPFAM" id="SSF56563">
    <property type="entry name" value="Major capsid protein gp5"/>
    <property type="match status" value="1"/>
</dbReference>
<evidence type="ECO:0000259" key="1">
    <source>
        <dbReference type="Pfam" id="PF05065"/>
    </source>
</evidence>
<sequence length="212" mass="22046">MNRAFAPTPPDPNAGGLVRVAKYLAMAGGSRSDAIAIAERSETNVHVLEMTKAAVPSGVTTAPDQEALVNARTLTAAFIPQLRGRSAFYELAGSEALTLVPFEHMFGYTTTDASAFVAGEGAAIPVSRMSLGSEVLKPILAAGVVVLSKELLQAMGVRGESFLNRELRRAVAAAVDTKFFAALLDDDAPQIESTGSDGDAVGLDLRSLLAAV</sequence>
<reference evidence="2 3" key="1">
    <citation type="submission" date="2020-08" db="EMBL/GenBank/DDBJ databases">
        <title>Genomic Encyclopedia of Type Strains, Phase IV (KMG-IV): sequencing the most valuable type-strain genomes for metagenomic binning, comparative biology and taxonomic classification.</title>
        <authorList>
            <person name="Goeker M."/>
        </authorList>
    </citation>
    <scope>NUCLEOTIDE SEQUENCE [LARGE SCALE GENOMIC DNA]</scope>
    <source>
        <strain evidence="2 3">DSM 16268</strain>
    </source>
</reference>
<dbReference type="Pfam" id="PF05065">
    <property type="entry name" value="Phage_capsid"/>
    <property type="match status" value="1"/>
</dbReference>
<protein>
    <submittedName>
        <fullName evidence="2">HK97 family phage major capsid protein</fullName>
    </submittedName>
</protein>
<keyword evidence="3" id="KW-1185">Reference proteome</keyword>
<gene>
    <name evidence="2" type="ORF">GGQ63_003425</name>
</gene>